<dbReference type="GO" id="GO:0005524">
    <property type="term" value="F:ATP binding"/>
    <property type="evidence" value="ECO:0007669"/>
    <property type="project" value="UniProtKB-KW"/>
</dbReference>
<dbReference type="InterPro" id="IPR027417">
    <property type="entry name" value="P-loop_NTPase"/>
</dbReference>
<dbReference type="Pfam" id="PF00271">
    <property type="entry name" value="Helicase_C"/>
    <property type="match status" value="1"/>
</dbReference>
<feature type="domain" description="Helicase C-terminal" evidence="13">
    <location>
        <begin position="478"/>
        <end position="637"/>
    </location>
</feature>
<evidence type="ECO:0000256" key="6">
    <source>
        <dbReference type="ARBA" id="ARBA00023235"/>
    </source>
</evidence>
<evidence type="ECO:0000313" key="14">
    <source>
        <dbReference type="EMBL" id="OCF24916.1"/>
    </source>
</evidence>
<dbReference type="InterPro" id="IPR001650">
    <property type="entry name" value="Helicase_C-like"/>
</dbReference>
<dbReference type="Gene3D" id="1.10.10.10">
    <property type="entry name" value="Winged helix-like DNA-binding domain superfamily/Winged helix DNA-binding domain"/>
    <property type="match status" value="1"/>
</dbReference>
<feature type="region of interest" description="Disordered" evidence="11">
    <location>
        <begin position="1220"/>
        <end position="1243"/>
    </location>
</feature>
<keyword evidence="3" id="KW-0378">Hydrolase</keyword>
<gene>
    <name evidence="14" type="ORF">I302_04726</name>
</gene>
<feature type="compositionally biased region" description="Basic and acidic residues" evidence="11">
    <location>
        <begin position="137"/>
        <end position="146"/>
    </location>
</feature>
<feature type="compositionally biased region" description="Basic and acidic residues" evidence="11">
    <location>
        <begin position="1286"/>
        <end position="1305"/>
    </location>
</feature>
<dbReference type="PANTHER" id="PTHR47835:SF3">
    <property type="entry name" value="HELICASE FOR MEIOSIS 1"/>
    <property type="match status" value="1"/>
</dbReference>
<dbReference type="Pfam" id="PF23445">
    <property type="entry name" value="WHD_SNRNP200"/>
    <property type="match status" value="1"/>
</dbReference>
<name>A0A1B9G1M1_9TREE</name>
<feature type="compositionally biased region" description="Polar residues" evidence="11">
    <location>
        <begin position="67"/>
        <end position="97"/>
    </location>
</feature>
<dbReference type="InterPro" id="IPR057842">
    <property type="entry name" value="WH_MER3"/>
</dbReference>
<dbReference type="CDD" id="cd18795">
    <property type="entry name" value="SF2_C_Ski2"/>
    <property type="match status" value="1"/>
</dbReference>
<dbReference type="EC" id="5.6.2.4" evidence="9"/>
<evidence type="ECO:0000256" key="4">
    <source>
        <dbReference type="ARBA" id="ARBA00022806"/>
    </source>
</evidence>
<evidence type="ECO:0000256" key="11">
    <source>
        <dbReference type="SAM" id="MobiDB-lite"/>
    </source>
</evidence>
<dbReference type="GO" id="GO:0003676">
    <property type="term" value="F:nucleic acid binding"/>
    <property type="evidence" value="ECO:0007669"/>
    <property type="project" value="InterPro"/>
</dbReference>
<dbReference type="SMART" id="SM00487">
    <property type="entry name" value="DEXDc"/>
    <property type="match status" value="1"/>
</dbReference>
<evidence type="ECO:0000256" key="7">
    <source>
        <dbReference type="ARBA" id="ARBA00023254"/>
    </source>
</evidence>
<evidence type="ECO:0000256" key="5">
    <source>
        <dbReference type="ARBA" id="ARBA00022840"/>
    </source>
</evidence>
<feature type="compositionally biased region" description="Polar residues" evidence="11">
    <location>
        <begin position="1186"/>
        <end position="1200"/>
    </location>
</feature>
<evidence type="ECO:0000256" key="3">
    <source>
        <dbReference type="ARBA" id="ARBA00022801"/>
    </source>
</evidence>
<dbReference type="OrthoDB" id="5575at2759"/>
<reference evidence="14" key="1">
    <citation type="submission" date="2013-07" db="EMBL/GenBank/DDBJ databases">
        <title>The Genome Sequence of Cryptococcus bestiolae CBS10118.</title>
        <authorList>
            <consortium name="The Broad Institute Genome Sequencing Platform"/>
            <person name="Cuomo C."/>
            <person name="Litvintseva A."/>
            <person name="Chen Y."/>
            <person name="Heitman J."/>
            <person name="Sun S."/>
            <person name="Springer D."/>
            <person name="Dromer F."/>
            <person name="Young S.K."/>
            <person name="Zeng Q."/>
            <person name="Gargeya S."/>
            <person name="Fitzgerald M."/>
            <person name="Abouelleil A."/>
            <person name="Alvarado L."/>
            <person name="Berlin A.M."/>
            <person name="Chapman S.B."/>
            <person name="Dewar J."/>
            <person name="Goldberg J."/>
            <person name="Griggs A."/>
            <person name="Gujja S."/>
            <person name="Hansen M."/>
            <person name="Howarth C."/>
            <person name="Imamovic A."/>
            <person name="Larimer J."/>
            <person name="McCowan C."/>
            <person name="Murphy C."/>
            <person name="Pearson M."/>
            <person name="Priest M."/>
            <person name="Roberts A."/>
            <person name="Saif S."/>
            <person name="Shea T."/>
            <person name="Sykes S."/>
            <person name="Wortman J."/>
            <person name="Nusbaum C."/>
            <person name="Birren B."/>
        </authorList>
    </citation>
    <scope>NUCLEOTIDE SEQUENCE [LARGE SCALE GENOMIC DNA]</scope>
    <source>
        <strain evidence="14">CBS 10118</strain>
    </source>
</reference>
<evidence type="ECO:0000259" key="13">
    <source>
        <dbReference type="PROSITE" id="PS51194"/>
    </source>
</evidence>
<dbReference type="PROSITE" id="PS51192">
    <property type="entry name" value="HELICASE_ATP_BIND_1"/>
    <property type="match status" value="1"/>
</dbReference>
<feature type="region of interest" description="Disordered" evidence="11">
    <location>
        <begin position="1286"/>
        <end position="1424"/>
    </location>
</feature>
<organism evidence="14">
    <name type="scientific">Kwoniella bestiolae CBS 10118</name>
    <dbReference type="NCBI Taxonomy" id="1296100"/>
    <lineage>
        <taxon>Eukaryota</taxon>
        <taxon>Fungi</taxon>
        <taxon>Dikarya</taxon>
        <taxon>Basidiomycota</taxon>
        <taxon>Agaricomycotina</taxon>
        <taxon>Tremellomycetes</taxon>
        <taxon>Tremellales</taxon>
        <taxon>Cryptococcaceae</taxon>
        <taxon>Kwoniella</taxon>
    </lineage>
</organism>
<evidence type="ECO:0000256" key="1">
    <source>
        <dbReference type="ARBA" id="ARBA00010140"/>
    </source>
</evidence>
<feature type="compositionally biased region" description="Polar residues" evidence="11">
    <location>
        <begin position="10"/>
        <end position="20"/>
    </location>
</feature>
<reference evidence="14" key="2">
    <citation type="submission" date="2014-01" db="EMBL/GenBank/DDBJ databases">
        <title>Evolution of pathogenesis and genome organization in the Tremellales.</title>
        <authorList>
            <person name="Cuomo C."/>
            <person name="Litvintseva A."/>
            <person name="Heitman J."/>
            <person name="Chen Y."/>
            <person name="Sun S."/>
            <person name="Springer D."/>
            <person name="Dromer F."/>
            <person name="Young S."/>
            <person name="Zeng Q."/>
            <person name="Chapman S."/>
            <person name="Gujja S."/>
            <person name="Saif S."/>
            <person name="Birren B."/>
        </authorList>
    </citation>
    <scope>NUCLEOTIDE SEQUENCE</scope>
    <source>
        <strain evidence="14">CBS 10118</strain>
    </source>
</reference>
<evidence type="ECO:0000256" key="2">
    <source>
        <dbReference type="ARBA" id="ARBA00022741"/>
    </source>
</evidence>
<feature type="region of interest" description="Disordered" evidence="11">
    <location>
        <begin position="1"/>
        <end position="146"/>
    </location>
</feature>
<dbReference type="PANTHER" id="PTHR47835">
    <property type="entry name" value="HFM1, ATP DEPENDENT DNA HELICASE HOMOLOG"/>
    <property type="match status" value="1"/>
</dbReference>
<dbReference type="SMART" id="SM00490">
    <property type="entry name" value="HELICc"/>
    <property type="match status" value="1"/>
</dbReference>
<dbReference type="Gene3D" id="1.10.3380.10">
    <property type="entry name" value="Sec63 N-terminal domain-like domain"/>
    <property type="match status" value="1"/>
</dbReference>
<dbReference type="GO" id="GO:0016787">
    <property type="term" value="F:hydrolase activity"/>
    <property type="evidence" value="ECO:0007669"/>
    <property type="project" value="UniProtKB-KW"/>
</dbReference>
<dbReference type="GO" id="GO:0051321">
    <property type="term" value="P:meiotic cell cycle"/>
    <property type="evidence" value="ECO:0007669"/>
    <property type="project" value="UniProtKB-KW"/>
</dbReference>
<protein>
    <recommendedName>
        <fullName evidence="9">DNA 3'-5' helicase</fullName>
        <ecNumber evidence="9">5.6.2.4</ecNumber>
    </recommendedName>
</protein>
<keyword evidence="5" id="KW-0067">ATP-binding</keyword>
<evidence type="ECO:0000256" key="10">
    <source>
        <dbReference type="ARBA" id="ARBA00048988"/>
    </source>
</evidence>
<dbReference type="InterPro" id="IPR004179">
    <property type="entry name" value="Sec63-dom"/>
</dbReference>
<comment type="catalytic activity">
    <reaction evidence="10">
        <text>ATP + H2O = ADP + phosphate + H(+)</text>
        <dbReference type="Rhea" id="RHEA:13065"/>
        <dbReference type="ChEBI" id="CHEBI:15377"/>
        <dbReference type="ChEBI" id="CHEBI:15378"/>
        <dbReference type="ChEBI" id="CHEBI:30616"/>
        <dbReference type="ChEBI" id="CHEBI:43474"/>
        <dbReference type="ChEBI" id="CHEBI:456216"/>
        <dbReference type="EC" id="5.6.2.4"/>
    </reaction>
</comment>
<dbReference type="InterPro" id="IPR052247">
    <property type="entry name" value="Meiotic_Crossover_Helicase"/>
</dbReference>
<dbReference type="SUPFAM" id="SSF52540">
    <property type="entry name" value="P-loop containing nucleoside triphosphate hydrolases"/>
    <property type="match status" value="1"/>
</dbReference>
<feature type="compositionally biased region" description="Polar residues" evidence="11">
    <location>
        <begin position="40"/>
        <end position="53"/>
    </location>
</feature>
<keyword evidence="2" id="KW-0547">Nucleotide-binding</keyword>
<dbReference type="Gene3D" id="3.40.50.300">
    <property type="entry name" value="P-loop containing nucleotide triphosphate hydrolases"/>
    <property type="match status" value="2"/>
</dbReference>
<keyword evidence="7" id="KW-0469">Meiosis</keyword>
<evidence type="ECO:0000259" key="12">
    <source>
        <dbReference type="PROSITE" id="PS51192"/>
    </source>
</evidence>
<dbReference type="VEuPathDB" id="FungiDB:I302_04726"/>
<dbReference type="InterPro" id="IPR014001">
    <property type="entry name" value="Helicase_ATP-bd"/>
</dbReference>
<feature type="compositionally biased region" description="Acidic residues" evidence="11">
    <location>
        <begin position="1161"/>
        <end position="1176"/>
    </location>
</feature>
<proteinExistence type="inferred from homology"/>
<keyword evidence="6" id="KW-0413">Isomerase</keyword>
<accession>A0A1B9G1M1</accession>
<dbReference type="EMBL" id="KI894021">
    <property type="protein sequence ID" value="OCF24916.1"/>
    <property type="molecule type" value="Genomic_DNA"/>
</dbReference>
<dbReference type="InterPro" id="IPR011545">
    <property type="entry name" value="DEAD/DEAH_box_helicase_dom"/>
</dbReference>
<keyword evidence="4" id="KW-0347">Helicase</keyword>
<feature type="compositionally biased region" description="Basic and acidic residues" evidence="11">
    <location>
        <begin position="100"/>
        <end position="110"/>
    </location>
</feature>
<evidence type="ECO:0000256" key="8">
    <source>
        <dbReference type="ARBA" id="ARBA00034617"/>
    </source>
</evidence>
<dbReference type="SMART" id="SM00973">
    <property type="entry name" value="Sec63"/>
    <property type="match status" value="1"/>
</dbReference>
<feature type="region of interest" description="Disordered" evidence="11">
    <location>
        <begin position="1094"/>
        <end position="1202"/>
    </location>
</feature>
<feature type="compositionally biased region" description="Polar residues" evidence="11">
    <location>
        <begin position="1103"/>
        <end position="1113"/>
    </location>
</feature>
<comment type="catalytic activity">
    <reaction evidence="8">
        <text>Couples ATP hydrolysis with the unwinding of duplex DNA by translocating in the 3'-5' direction.</text>
        <dbReference type="EC" id="5.6.2.4"/>
    </reaction>
</comment>
<feature type="domain" description="Helicase ATP-binding" evidence="12">
    <location>
        <begin position="180"/>
        <end position="359"/>
    </location>
</feature>
<evidence type="ECO:0000256" key="9">
    <source>
        <dbReference type="ARBA" id="ARBA00034808"/>
    </source>
</evidence>
<sequence length="1424" mass="160802">MSDSDEQQLWEISQPQTYQNGGEEDGTSWDGLGRADDSFVQGSSEQFSFSEIDSPTPIRTAPPTLLTGRTSRYFQNNGQSSNVTQPVFTPPRTTIANHQHRMDDHREDNNHQPTRKYSPPPIEAIDDDEPTATPEVMEQREASRKQTDEYVNVSELLNDQQRQCFPSFKHFNRVQSAVFEDAYKKDDNLVVSAPTGSGKTTIFELAFLKIMSTNYGDARPLSIYIAPTKALCSERQRDWQARMHTCLEIDCMSITGDTADFDLACRLIRKADIVVFTPEKLDSMTRHEKWAKTEFYNRLKLIMIDEVHILREDRGATLEVVISRMRQSTSDVRIVALSATIPNIDDIARWVGQREAADPFVLSSGVYRGGEGEGGEENSVGKKKVLLMSKAKVYQFGEEYRPVKLVRKVYGIECSSEWVLDAKLDAALFPILTAHAQGKPVLVFCATRKGSSGFFSSFYCLVLDELMIYAACQKTAEMVYNLYQESQAKSLVLPWKLESKHDLKFEDDKLSRYADCGIAIHHAGLSFPDRRSIEEGFIGGRLKMIVSTSTLAVGVNLPAHTVIIRGTTAWHGPVIGFKEYSDIDIQQMMGRAGRPQYDQSGTVVVICEQSKVKKYESMLYSSTMLESTLHLNLKEHLNSEIALGTIDSLATAEAWLKKSFLYIRIQQNPSHYTAALQDDVVKSDNSSWEEYVTHYLQEALAKLVQPGFVVQTPKGDPGEFKLEATQIGQILRRSMISYSTMLDIMSITEESTLRDLLEIVSHAHEFRDLRVRPGDAKLLNALREHDQTRYKIHRQVKEYWEKVFLLMQAQFGNIPYEAEKKTETTSPLQTQMMIFPQAQRIASAIVQVAYVRQYGEPLRAAMELSRTITAKAWEDTAVIFRQIDQIGPVAIRALEANHINTFDQLLAADLPMLIEKLNKSHKVVREIKEKVKTMPRFKVTMQNGRIESGKPPCLKIDVITELLAANMLEGLQRKNGRKAKPWSWNFSMVFLRDDGSYISYQKKSLKRLLSKKDNNFTVSVELSRRCDKVICHYGVEEIAGCSSKVEYLTDLKDEDYPKQVLEPSPPPAEVSPEVGPTASEVIVDHVPATATKAIKGIEDLNPKASTRTTTATDSPKRTKRSNATRPIDSSPIMYSHSPSPVSEPRLGGTKPPRNRKRELTPDEAYEMVPDESDSEGDEHNTKSNNKDPPTSSELAGSTTLDWDGDAKEMLEDALIVDDSSSVKMEDCETENETAGVIENKGDMSAQDGNFYYDWNGFDNNANFQGYNGYPDGTSSVAQDQSIPLEHDTYDGYNENERYHNNENETYRTPYEPMDQPAHSGYKRSFENEPSGFPSGSFDSDPLPPPAPKRAKKVTFNNQDEYSFFDPSKPHAGSSYQDMYANDINNDDYIDDGTTLDQTQGQAQEDDTWPEDRLEYDEEYEDMGY</sequence>
<dbReference type="PROSITE" id="PS51194">
    <property type="entry name" value="HELICASE_CTER"/>
    <property type="match status" value="1"/>
</dbReference>
<dbReference type="STRING" id="1296100.A0A1B9G1M1"/>
<feature type="compositionally biased region" description="Acidic residues" evidence="11">
    <location>
        <begin position="1403"/>
        <end position="1424"/>
    </location>
</feature>
<dbReference type="Pfam" id="PF00270">
    <property type="entry name" value="DEAD"/>
    <property type="match status" value="1"/>
</dbReference>
<dbReference type="InterPro" id="IPR036388">
    <property type="entry name" value="WH-like_DNA-bd_sf"/>
</dbReference>
<comment type="similarity">
    <text evidence="1">Belongs to the helicase family. SKI2 subfamily.</text>
</comment>
<dbReference type="Pfam" id="PF02889">
    <property type="entry name" value="Sec63"/>
    <property type="match status" value="1"/>
</dbReference>
<dbReference type="GO" id="GO:0043138">
    <property type="term" value="F:3'-5' DNA helicase activity"/>
    <property type="evidence" value="ECO:0007669"/>
    <property type="project" value="UniProtKB-EC"/>
</dbReference>
<dbReference type="SUPFAM" id="SSF158702">
    <property type="entry name" value="Sec63 N-terminal domain-like"/>
    <property type="match status" value="1"/>
</dbReference>